<organism evidence="5 6">
    <name type="scientific">Halalkalibacter wakoensis JCM 9140</name>
    <dbReference type="NCBI Taxonomy" id="1236970"/>
    <lineage>
        <taxon>Bacteria</taxon>
        <taxon>Bacillati</taxon>
        <taxon>Bacillota</taxon>
        <taxon>Bacilli</taxon>
        <taxon>Bacillales</taxon>
        <taxon>Bacillaceae</taxon>
        <taxon>Halalkalibacter</taxon>
    </lineage>
</organism>
<dbReference type="InterPro" id="IPR015421">
    <property type="entry name" value="PyrdxlP-dep_Trfase_major"/>
</dbReference>
<dbReference type="InterPro" id="IPR049704">
    <property type="entry name" value="Aminotrans_3_PPA_site"/>
</dbReference>
<dbReference type="PIRSF" id="PIRSF000521">
    <property type="entry name" value="Transaminase_4ab_Lys_Orn"/>
    <property type="match status" value="1"/>
</dbReference>
<dbReference type="NCBIfam" id="NF005375">
    <property type="entry name" value="PRK06917.1"/>
    <property type="match status" value="1"/>
</dbReference>
<keyword evidence="6" id="KW-1185">Reference proteome</keyword>
<protein>
    <submittedName>
        <fullName evidence="5">Aminotransferase</fullName>
    </submittedName>
</protein>
<dbReference type="CDD" id="cd00610">
    <property type="entry name" value="OAT_like"/>
    <property type="match status" value="1"/>
</dbReference>
<dbReference type="InterPro" id="IPR005814">
    <property type="entry name" value="Aminotrans_3"/>
</dbReference>
<comment type="similarity">
    <text evidence="2 4">Belongs to the class-III pyridoxal-phosphate-dependent aminotransferase family.</text>
</comment>
<evidence type="ECO:0000256" key="4">
    <source>
        <dbReference type="RuleBase" id="RU003560"/>
    </source>
</evidence>
<dbReference type="Proteomes" id="UP000018890">
    <property type="component" value="Unassembled WGS sequence"/>
</dbReference>
<reference evidence="5" key="1">
    <citation type="journal article" date="2014" name="Genome Announc.">
        <title>Draft Genome Sequences of Three Alkaliphilic Bacillus Strains, Bacillus wakoensis JCM 9140T, Bacillus akibai JCM 9157T, and Bacillus hemicellulosilyticus JCM 9152T.</title>
        <authorList>
            <person name="Yuki M."/>
            <person name="Oshima K."/>
            <person name="Suda W."/>
            <person name="Oshida Y."/>
            <person name="Kitamura K."/>
            <person name="Iida T."/>
            <person name="Hattori M."/>
            <person name="Ohkuma M."/>
        </authorList>
    </citation>
    <scope>NUCLEOTIDE SEQUENCE [LARGE SCALE GENOMIC DNA]</scope>
    <source>
        <strain evidence="5">JCM 9140</strain>
    </source>
</reference>
<dbReference type="FunFam" id="3.40.640.10:FF:000004">
    <property type="entry name" value="Acetylornithine aminotransferase"/>
    <property type="match status" value="1"/>
</dbReference>
<gene>
    <name evidence="5" type="ORF">JCM9140_885</name>
</gene>
<evidence type="ECO:0000256" key="2">
    <source>
        <dbReference type="ARBA" id="ARBA00008954"/>
    </source>
</evidence>
<evidence type="ECO:0000313" key="6">
    <source>
        <dbReference type="Proteomes" id="UP000018890"/>
    </source>
</evidence>
<keyword evidence="5" id="KW-0808">Transferase</keyword>
<dbReference type="PANTHER" id="PTHR43094">
    <property type="entry name" value="AMINOTRANSFERASE"/>
    <property type="match status" value="1"/>
</dbReference>
<dbReference type="STRING" id="1236970.JCM9140_885"/>
<proteinExistence type="inferred from homology"/>
<sequence>MCLIKTKFAKTAYVKERGVFMKHVHSLLIKPLMGEYYPTVVRARGVYIYDEQNKRYLDGSSGAVTASLGHAIPELIEAMYEQSQKVSFVYRSQFTSNPAEKLALKLSEWLDAKEEYYSFFVNSGSEATETAMKMAIQHFQEKGYRGKNKILSRWVSYHGITLGALSMSGHVKRRERFVPLLEDSPTLPAPNCFHCSFNKTYPTCKLACASELETAIKRVGKEHIAAFIAEPIVGAAGGVLIPPAGYYQEIKKICQENEILFIADEVMTGLGRTGKMFALDHWDVKPDILTLGKGLSAGYSPIAATLASENVMLPILNGSKSIMSGHTFSANPQSAAIALAVLNYIEKGNLVERVRIMGDYLLTRLKEIENQFPLIENVRGKGLLIGIEFQTCSHGNLTQLVVNIAKEKGLLLYQPLQGERE</sequence>
<dbReference type="EMBL" id="BAUT01000005">
    <property type="protein sequence ID" value="GAE24920.1"/>
    <property type="molecule type" value="Genomic_DNA"/>
</dbReference>
<dbReference type="Gene3D" id="3.40.640.10">
    <property type="entry name" value="Type I PLP-dependent aspartate aminotransferase-like (Major domain)"/>
    <property type="match status" value="1"/>
</dbReference>
<comment type="caution">
    <text evidence="5">The sequence shown here is derived from an EMBL/GenBank/DDBJ whole genome shotgun (WGS) entry which is preliminary data.</text>
</comment>
<dbReference type="SUPFAM" id="SSF53383">
    <property type="entry name" value="PLP-dependent transferases"/>
    <property type="match status" value="1"/>
</dbReference>
<dbReference type="GO" id="GO:0008483">
    <property type="term" value="F:transaminase activity"/>
    <property type="evidence" value="ECO:0007669"/>
    <property type="project" value="UniProtKB-KW"/>
</dbReference>
<dbReference type="InterPro" id="IPR015424">
    <property type="entry name" value="PyrdxlP-dep_Trfase"/>
</dbReference>
<dbReference type="AlphaFoldDB" id="W4PZ41"/>
<dbReference type="Pfam" id="PF00202">
    <property type="entry name" value="Aminotran_3"/>
    <property type="match status" value="1"/>
</dbReference>
<evidence type="ECO:0000313" key="5">
    <source>
        <dbReference type="EMBL" id="GAE24920.1"/>
    </source>
</evidence>
<dbReference type="GO" id="GO:0030170">
    <property type="term" value="F:pyridoxal phosphate binding"/>
    <property type="evidence" value="ECO:0007669"/>
    <property type="project" value="InterPro"/>
</dbReference>
<accession>W4PZ41</accession>
<dbReference type="Gene3D" id="3.90.1150.10">
    <property type="entry name" value="Aspartate Aminotransferase, domain 1"/>
    <property type="match status" value="1"/>
</dbReference>
<name>W4PZ41_9BACI</name>
<keyword evidence="5" id="KW-0032">Aminotransferase</keyword>
<evidence type="ECO:0000256" key="3">
    <source>
        <dbReference type="ARBA" id="ARBA00022898"/>
    </source>
</evidence>
<keyword evidence="3 4" id="KW-0663">Pyridoxal phosphate</keyword>
<dbReference type="PROSITE" id="PS00600">
    <property type="entry name" value="AA_TRANSFER_CLASS_3"/>
    <property type="match status" value="1"/>
</dbReference>
<comment type="cofactor">
    <cofactor evidence="1">
        <name>pyridoxal 5'-phosphate</name>
        <dbReference type="ChEBI" id="CHEBI:597326"/>
    </cofactor>
</comment>
<evidence type="ECO:0000256" key="1">
    <source>
        <dbReference type="ARBA" id="ARBA00001933"/>
    </source>
</evidence>
<dbReference type="InterPro" id="IPR015422">
    <property type="entry name" value="PyrdxlP-dep_Trfase_small"/>
</dbReference>
<dbReference type="PANTHER" id="PTHR43094:SF1">
    <property type="entry name" value="AMINOTRANSFERASE CLASS-III"/>
    <property type="match status" value="1"/>
</dbReference>